<comment type="similarity">
    <text evidence="2">Belongs to the major facilitator superfamily.</text>
</comment>
<feature type="transmembrane region" description="Helical" evidence="6">
    <location>
        <begin position="570"/>
        <end position="591"/>
    </location>
</feature>
<dbReference type="GO" id="GO:0016020">
    <property type="term" value="C:membrane"/>
    <property type="evidence" value="ECO:0007669"/>
    <property type="project" value="UniProtKB-SubCell"/>
</dbReference>
<evidence type="ECO:0000256" key="2">
    <source>
        <dbReference type="ARBA" id="ARBA00008335"/>
    </source>
</evidence>
<dbReference type="Pfam" id="PF03105">
    <property type="entry name" value="SPX"/>
    <property type="match status" value="2"/>
</dbReference>
<evidence type="ECO:0000256" key="4">
    <source>
        <dbReference type="ARBA" id="ARBA00022989"/>
    </source>
</evidence>
<dbReference type="PANTHER" id="PTHR23510:SF21">
    <property type="entry name" value="SPX DOMAIN-CONTAINING PROTEIN"/>
    <property type="match status" value="1"/>
</dbReference>
<dbReference type="CDD" id="cd14479">
    <property type="entry name" value="SPX-MFS_plant"/>
    <property type="match status" value="1"/>
</dbReference>
<dbReference type="InterPro" id="IPR051068">
    <property type="entry name" value="MFS_Domain-Containing_Protein"/>
</dbReference>
<evidence type="ECO:0000256" key="3">
    <source>
        <dbReference type="ARBA" id="ARBA00022692"/>
    </source>
</evidence>
<feature type="transmembrane region" description="Helical" evidence="6">
    <location>
        <begin position="503"/>
        <end position="524"/>
    </location>
</feature>
<evidence type="ECO:0000256" key="6">
    <source>
        <dbReference type="SAM" id="Phobius"/>
    </source>
</evidence>
<accession>A0AAD6J8C0</accession>
<evidence type="ECO:0000256" key="5">
    <source>
        <dbReference type="ARBA" id="ARBA00023136"/>
    </source>
</evidence>
<name>A0AAD6J8C0_9ROSI</name>
<dbReference type="PROSITE" id="PS51382">
    <property type="entry name" value="SPX"/>
    <property type="match status" value="1"/>
</dbReference>
<organism evidence="8 9">
    <name type="scientific">Salix udensis</name>
    <dbReference type="NCBI Taxonomy" id="889485"/>
    <lineage>
        <taxon>Eukaryota</taxon>
        <taxon>Viridiplantae</taxon>
        <taxon>Streptophyta</taxon>
        <taxon>Embryophyta</taxon>
        <taxon>Tracheophyta</taxon>
        <taxon>Spermatophyta</taxon>
        <taxon>Magnoliopsida</taxon>
        <taxon>eudicotyledons</taxon>
        <taxon>Gunneridae</taxon>
        <taxon>Pentapetalae</taxon>
        <taxon>rosids</taxon>
        <taxon>fabids</taxon>
        <taxon>Malpighiales</taxon>
        <taxon>Salicaceae</taxon>
        <taxon>Saliceae</taxon>
        <taxon>Salix</taxon>
    </lineage>
</organism>
<keyword evidence="3 6" id="KW-0812">Transmembrane</keyword>
<proteinExistence type="inferred from homology"/>
<evidence type="ECO:0000256" key="1">
    <source>
        <dbReference type="ARBA" id="ARBA00004141"/>
    </source>
</evidence>
<feature type="transmembrane region" description="Helical" evidence="6">
    <location>
        <begin position="250"/>
        <end position="268"/>
    </location>
</feature>
<dbReference type="InterPro" id="IPR036259">
    <property type="entry name" value="MFS_trans_sf"/>
</dbReference>
<feature type="transmembrane region" description="Helical" evidence="6">
    <location>
        <begin position="315"/>
        <end position="332"/>
    </location>
</feature>
<sequence length="592" mass="66631">MVAFGKKLRQNQIEEWQRYYINYKLLKKKVNRYSQQNQVGAENQQNVLKDFSIMLDNQIEKIVMFMLEQKGLLASRLSILGDQHGALLEQSDESKISELREAYRAVGQDLLRLLFFVEINAMGLRKILKKFDKRFGHRFTDYYVTTRANHPYSQLRQVFKHVGVGAVVGAISRHLADLQDQEGNHISIYDQPALSHPDPVIDSIKAAVNRLSNSTNFLEFLGKHAFTFQDESPTPSEDHLAEQRYHFMSLLLNLVNTFLYMVNTYIIVPTADNYSRHLGAAATVCGVIIGSMAVAQVFSSVYFSAWSNRSYLRPLVFSSVVLLIGNILYALAYDLNSIPVLLIGRLFCGLGSARAVNRRYISDCVPLKIATESISRLCQCKCTRNGIEPPRENNKLVPQESYTGLPVQDAVEIDFTQPLLLNSEAKFQDNNVDQELDDGEENYDESHKPVTSIVSAYRLLTPSVKVQLFVYFMLKYAMEILVAESSVVTGHYFICNMFEERQVLLASEIMVLIGVNLSLLSRVISSRLSRGTYNGGLLSTEAGTLARVIADGTISLSGYLGESRLLNATLLPSLFICLSSIIATCFTYNSLY</sequence>
<dbReference type="InterPro" id="IPR045264">
    <property type="entry name" value="SPXM_SPX_plant"/>
</dbReference>
<dbReference type="EMBL" id="JAPFFJ010000019">
    <property type="protein sequence ID" value="KAJ6400482.1"/>
    <property type="molecule type" value="Genomic_DNA"/>
</dbReference>
<dbReference type="Gene3D" id="1.20.1250.20">
    <property type="entry name" value="MFS general substrate transporter like domains"/>
    <property type="match status" value="1"/>
</dbReference>
<comment type="subcellular location">
    <subcellularLocation>
        <location evidence="1">Membrane</location>
        <topology evidence="1">Multi-pass membrane protein</topology>
    </subcellularLocation>
</comment>
<keyword evidence="5 6" id="KW-0472">Membrane</keyword>
<dbReference type="Proteomes" id="UP001162972">
    <property type="component" value="Chromosome 14"/>
</dbReference>
<dbReference type="AlphaFoldDB" id="A0AAD6J8C0"/>
<evidence type="ECO:0000259" key="7">
    <source>
        <dbReference type="PROSITE" id="PS51382"/>
    </source>
</evidence>
<dbReference type="GO" id="GO:0022857">
    <property type="term" value="F:transmembrane transporter activity"/>
    <property type="evidence" value="ECO:0007669"/>
    <property type="project" value="InterPro"/>
</dbReference>
<comment type="caution">
    <text evidence="8">The sequence shown here is derived from an EMBL/GenBank/DDBJ whole genome shotgun (WGS) entry which is preliminary data.</text>
</comment>
<keyword evidence="9" id="KW-1185">Reference proteome</keyword>
<dbReference type="InterPro" id="IPR004331">
    <property type="entry name" value="SPX_dom"/>
</dbReference>
<evidence type="ECO:0000313" key="9">
    <source>
        <dbReference type="Proteomes" id="UP001162972"/>
    </source>
</evidence>
<reference evidence="8 9" key="1">
    <citation type="journal article" date="2023" name="Int. J. Mol. Sci.">
        <title>De Novo Assembly and Annotation of 11 Diverse Shrub Willow (Salix) Genomes Reveals Novel Gene Organization in Sex-Linked Regions.</title>
        <authorList>
            <person name="Hyden B."/>
            <person name="Feng K."/>
            <person name="Yates T.B."/>
            <person name="Jawdy S."/>
            <person name="Cereghino C."/>
            <person name="Smart L.B."/>
            <person name="Muchero W."/>
        </authorList>
    </citation>
    <scope>NUCLEOTIDE SEQUENCE [LARGE SCALE GENOMIC DNA]</scope>
    <source>
        <tissue evidence="8">Shoot tip</tissue>
    </source>
</reference>
<dbReference type="SUPFAM" id="SSF103473">
    <property type="entry name" value="MFS general substrate transporter"/>
    <property type="match status" value="1"/>
</dbReference>
<dbReference type="PANTHER" id="PTHR23510">
    <property type="entry name" value="INNER MEMBRANE TRANSPORT PROTEIN YAJR"/>
    <property type="match status" value="1"/>
</dbReference>
<protein>
    <recommendedName>
        <fullName evidence="7">SPX domain-containing protein</fullName>
    </recommendedName>
</protein>
<dbReference type="InterPro" id="IPR011701">
    <property type="entry name" value="MFS"/>
</dbReference>
<feature type="transmembrane region" description="Helical" evidence="6">
    <location>
        <begin position="280"/>
        <end position="303"/>
    </location>
</feature>
<feature type="domain" description="SPX" evidence="7">
    <location>
        <begin position="2"/>
        <end position="145"/>
    </location>
</feature>
<evidence type="ECO:0000313" key="8">
    <source>
        <dbReference type="EMBL" id="KAJ6400482.1"/>
    </source>
</evidence>
<feature type="transmembrane region" description="Helical" evidence="6">
    <location>
        <begin position="338"/>
        <end position="356"/>
    </location>
</feature>
<dbReference type="Pfam" id="PF07690">
    <property type="entry name" value="MFS_1"/>
    <property type="match status" value="1"/>
</dbReference>
<gene>
    <name evidence="8" type="ORF">OIU84_016018</name>
</gene>
<keyword evidence="4 6" id="KW-1133">Transmembrane helix</keyword>